<dbReference type="AlphaFoldDB" id="A0A7U4E927"/>
<evidence type="ECO:0000313" key="3">
    <source>
        <dbReference type="Proteomes" id="UP000000493"/>
    </source>
</evidence>
<dbReference type="Proteomes" id="UP000000493">
    <property type="component" value="Plasmid pRUNSL02"/>
</dbReference>
<dbReference type="EMBL" id="CP002861">
    <property type="protein sequence ID" value="AEI52074.1"/>
    <property type="molecule type" value="Genomic_DNA"/>
</dbReference>
<name>A0A7U4E927_RUNSL</name>
<evidence type="ECO:0008006" key="4">
    <source>
        <dbReference type="Google" id="ProtNLM"/>
    </source>
</evidence>
<dbReference type="Pfam" id="PF11138">
    <property type="entry name" value="DUF2911"/>
    <property type="match status" value="1"/>
</dbReference>
<keyword evidence="1" id="KW-0732">Signal</keyword>
<reference evidence="2 3" key="2">
    <citation type="journal article" date="2012" name="Stand. Genomic Sci.">
        <title>Complete genome sequence of the aquatic bacterium Runella slithyformis type strain (LSU 4(T)).</title>
        <authorList>
            <person name="Copeland A."/>
            <person name="Zhang X."/>
            <person name="Misra M."/>
            <person name="Lapidus A."/>
            <person name="Nolan M."/>
            <person name="Lucas S."/>
            <person name="Deshpande S."/>
            <person name="Cheng J.F."/>
            <person name="Tapia R."/>
            <person name="Goodwin L.A."/>
            <person name="Pitluck S."/>
            <person name="Liolios K."/>
            <person name="Pagani I."/>
            <person name="Ivanova N."/>
            <person name="Mikhailova N."/>
            <person name="Pati A."/>
            <person name="Chen A."/>
            <person name="Palaniappan K."/>
            <person name="Land M."/>
            <person name="Hauser L."/>
            <person name="Pan C."/>
            <person name="Jeffries C.D."/>
            <person name="Detter J.C."/>
            <person name="Brambilla E.M."/>
            <person name="Rohde M."/>
            <person name="Djao O.D."/>
            <person name="Goker M."/>
            <person name="Sikorski J."/>
            <person name="Tindall B.J."/>
            <person name="Woyke T."/>
            <person name="Bristow J."/>
            <person name="Eisen J.A."/>
            <person name="Markowitz V."/>
            <person name="Hugenholtz P."/>
            <person name="Kyrpides N.C."/>
            <person name="Klenk H.P."/>
            <person name="Mavromatis K."/>
        </authorList>
    </citation>
    <scope>NUCLEOTIDE SEQUENCE [LARGE SCALE GENOMIC DNA]</scope>
    <source>
        <strain evidence="3">ATCC 29530 / DSM 19594 / LMG 11500 / NCIMB 11436 / LSU 4</strain>
    </source>
</reference>
<accession>A0A7U4E927</accession>
<geneLocation type="plasmid" evidence="2 3">
    <name>pRUNSL02</name>
</geneLocation>
<evidence type="ECO:0000313" key="2">
    <source>
        <dbReference type="EMBL" id="AEI52074.1"/>
    </source>
</evidence>
<dbReference type="RefSeq" id="WP_013931256.1">
    <property type="nucleotide sequence ID" value="NC_015704.1"/>
</dbReference>
<gene>
    <name evidence="2" type="ordered locus">Runsl_5938</name>
</gene>
<organism evidence="2 3">
    <name type="scientific">Runella slithyformis (strain ATCC 29530 / DSM 19594 / LMG 11500 / NCIMB 11436 / LSU 4)</name>
    <dbReference type="NCBI Taxonomy" id="761193"/>
    <lineage>
        <taxon>Bacteria</taxon>
        <taxon>Pseudomonadati</taxon>
        <taxon>Bacteroidota</taxon>
        <taxon>Cytophagia</taxon>
        <taxon>Cytophagales</taxon>
        <taxon>Spirosomataceae</taxon>
        <taxon>Runella</taxon>
    </lineage>
</organism>
<dbReference type="KEGG" id="rsi:Runsl_5938"/>
<sequence length="290" mass="32315">MKKPLILALLTASLSAHAQLNFPPASPEAHFTQQVGFARITVKYERPLARGRKIMGGLVPYNGELWRTGAGDCSTIKFSEDLTIGGQKVPAGNYSLFSIPAADEWTIVLNRDTTMHGTGGYDQAKDLVRFKAKPETTNRFYEAFTIEVQDIVKNNANLYLTWENTSVKIPIQTTTDEKIMADIKKKIVDEKGTRPMLLFQAANYYYENDKDINQALAWIQQTTAQEAKANFLLTQARIQMKAGKHSEAIESAKKSAEMARADKNEAAAKIAEAFIADMNKMHSGAMEHKH</sequence>
<proteinExistence type="predicted"/>
<evidence type="ECO:0000256" key="1">
    <source>
        <dbReference type="SAM" id="SignalP"/>
    </source>
</evidence>
<protein>
    <recommendedName>
        <fullName evidence="4">DUF2911 domain-containing protein</fullName>
    </recommendedName>
</protein>
<feature type="chain" id="PRO_5030643341" description="DUF2911 domain-containing protein" evidence="1">
    <location>
        <begin position="19"/>
        <end position="290"/>
    </location>
</feature>
<dbReference type="InterPro" id="IPR021314">
    <property type="entry name" value="DUF2911"/>
</dbReference>
<keyword evidence="2" id="KW-0614">Plasmid</keyword>
<reference evidence="3" key="1">
    <citation type="submission" date="2011-06" db="EMBL/GenBank/DDBJ databases">
        <title>The complete genome of plasmid 2 of Runella slithyformis DSM 19594.</title>
        <authorList>
            <consortium name="US DOE Joint Genome Institute (JGI-PGF)"/>
            <person name="Lucas S."/>
            <person name="Han J."/>
            <person name="Lapidus A."/>
            <person name="Bruce D."/>
            <person name="Goodwin L."/>
            <person name="Pitluck S."/>
            <person name="Peters L."/>
            <person name="Kyrpides N."/>
            <person name="Mavromatis K."/>
            <person name="Ivanova N."/>
            <person name="Ovchinnikova G."/>
            <person name="Zhang X."/>
            <person name="Misra M."/>
            <person name="Detter J.C."/>
            <person name="Tapia R."/>
            <person name="Han C."/>
            <person name="Land M."/>
            <person name="Hauser L."/>
            <person name="Markowitz V."/>
            <person name="Cheng J.-F."/>
            <person name="Hugenholtz P."/>
            <person name="Woyke T."/>
            <person name="Wu D."/>
            <person name="Tindall B."/>
            <person name="Faehrich R."/>
            <person name="Brambilla E."/>
            <person name="Klenk H.-P."/>
            <person name="Eisen J.A."/>
        </authorList>
    </citation>
    <scope>NUCLEOTIDE SEQUENCE [LARGE SCALE GENOMIC DNA]</scope>
    <source>
        <strain evidence="3">ATCC 29530 / DSM 19594 / LMG 11500 / NCIMB 11436 / LSU 4</strain>
        <plasmid evidence="3">pRUNSL02</plasmid>
    </source>
</reference>
<feature type="signal peptide" evidence="1">
    <location>
        <begin position="1"/>
        <end position="18"/>
    </location>
</feature>
<keyword evidence="3" id="KW-1185">Reference proteome</keyword>